<dbReference type="AlphaFoldDB" id="A0A7X8SIS2"/>
<evidence type="ECO:0000256" key="3">
    <source>
        <dbReference type="SAM" id="SignalP"/>
    </source>
</evidence>
<protein>
    <submittedName>
        <fullName evidence="5">BamA/TamA family outer membrane protein</fullName>
    </submittedName>
</protein>
<evidence type="ECO:0000256" key="1">
    <source>
        <dbReference type="ARBA" id="ARBA00004370"/>
    </source>
</evidence>
<evidence type="ECO:0000256" key="2">
    <source>
        <dbReference type="ARBA" id="ARBA00023136"/>
    </source>
</evidence>
<dbReference type="InterPro" id="IPR000184">
    <property type="entry name" value="Bac_surfAg_D15"/>
</dbReference>
<evidence type="ECO:0000313" key="6">
    <source>
        <dbReference type="Proteomes" id="UP000585050"/>
    </source>
</evidence>
<comment type="caution">
    <text evidence="5">The sequence shown here is derived from an EMBL/GenBank/DDBJ whole genome shotgun (WGS) entry which is preliminary data.</text>
</comment>
<evidence type="ECO:0000259" key="4">
    <source>
        <dbReference type="Pfam" id="PF01103"/>
    </source>
</evidence>
<feature type="domain" description="Bacterial surface antigen (D15)" evidence="4">
    <location>
        <begin position="111"/>
        <end position="306"/>
    </location>
</feature>
<feature type="signal peptide" evidence="3">
    <location>
        <begin position="1"/>
        <end position="28"/>
    </location>
</feature>
<dbReference type="EMBL" id="JABAIL010000002">
    <property type="protein sequence ID" value="NLR90990.1"/>
    <property type="molecule type" value="Genomic_DNA"/>
</dbReference>
<sequence length="390" mass="44515">MKKLYHHIISKYCLSLLFVLFATQISSAQSKMKAYLEKHKEKKKEAITAGKPWLSPLFGPGYTADIGFLVAGGFLLSFKTDKSDSLIQRSSIPANIFYSSSGALGLHSNITTFWFQDKMRINSDVNINKRSLDYYGKGYQEIDSNYKSDSTTQYTESKVDVAVDVMFKLTKNFYIGPSFDFFYANNTDVNPVMLDDPYYNQFSSQYFMNGLGINITYDSRDITVNAWQGIYFNLKYINYAKALGSAYQAHVTSLDLRYYRTFIRKGNVIAGRVYSRNAQGDVPINMLSDIAGSKRLRGYIVGQYRDNTSAFFEVEWRHTFMKRNGELTKSGIVMWVGAGSIAPDMKSLTQWMQNYGIGYRYELQPRMNVGIDMGFGQSSHGLYFSFTESF</sequence>
<proteinExistence type="predicted"/>
<keyword evidence="6" id="KW-1185">Reference proteome</keyword>
<keyword evidence="3" id="KW-0732">Signal</keyword>
<organism evidence="5 6">
    <name type="scientific">Flammeovirga agarivorans</name>
    <dbReference type="NCBI Taxonomy" id="2726742"/>
    <lineage>
        <taxon>Bacteria</taxon>
        <taxon>Pseudomonadati</taxon>
        <taxon>Bacteroidota</taxon>
        <taxon>Cytophagia</taxon>
        <taxon>Cytophagales</taxon>
        <taxon>Flammeovirgaceae</taxon>
        <taxon>Flammeovirga</taxon>
    </lineage>
</organism>
<dbReference type="RefSeq" id="WP_168881696.1">
    <property type="nucleotide sequence ID" value="NZ_JABAIL010000002.1"/>
</dbReference>
<feature type="chain" id="PRO_5030619031" evidence="3">
    <location>
        <begin position="29"/>
        <end position="390"/>
    </location>
</feature>
<comment type="subcellular location">
    <subcellularLocation>
        <location evidence="1">Membrane</location>
    </subcellularLocation>
</comment>
<evidence type="ECO:0000313" key="5">
    <source>
        <dbReference type="EMBL" id="NLR90990.1"/>
    </source>
</evidence>
<keyword evidence="2" id="KW-0472">Membrane</keyword>
<dbReference type="Proteomes" id="UP000585050">
    <property type="component" value="Unassembled WGS sequence"/>
</dbReference>
<reference evidence="5 6" key="1">
    <citation type="submission" date="2020-04" db="EMBL/GenBank/DDBJ databases">
        <title>Flammeovirga sp. SR4, a novel species isolated from seawater.</title>
        <authorList>
            <person name="Wang X."/>
        </authorList>
    </citation>
    <scope>NUCLEOTIDE SEQUENCE [LARGE SCALE GENOMIC DNA]</scope>
    <source>
        <strain evidence="5 6">SR4</strain>
    </source>
</reference>
<dbReference type="Pfam" id="PF01103">
    <property type="entry name" value="Omp85"/>
    <property type="match status" value="1"/>
</dbReference>
<dbReference type="Gene3D" id="2.40.160.50">
    <property type="entry name" value="membrane protein fhac: a member of the omp85/tpsb transporter family"/>
    <property type="match status" value="1"/>
</dbReference>
<accession>A0A7X8SIS2</accession>
<gene>
    <name evidence="5" type="ORF">HGP29_07215</name>
</gene>
<name>A0A7X8SIS2_9BACT</name>
<dbReference type="GO" id="GO:0019867">
    <property type="term" value="C:outer membrane"/>
    <property type="evidence" value="ECO:0007669"/>
    <property type="project" value="InterPro"/>
</dbReference>